<proteinExistence type="predicted"/>
<reference evidence="1 2" key="1">
    <citation type="submission" date="2019-05" db="EMBL/GenBank/DDBJ databases">
        <title>Another draft genome of Portunus trituberculatus and its Hox gene families provides insights of decapod evolution.</title>
        <authorList>
            <person name="Jeong J.-H."/>
            <person name="Song I."/>
            <person name="Kim S."/>
            <person name="Choi T."/>
            <person name="Kim D."/>
            <person name="Ryu S."/>
            <person name="Kim W."/>
        </authorList>
    </citation>
    <scope>NUCLEOTIDE SEQUENCE [LARGE SCALE GENOMIC DNA]</scope>
    <source>
        <tissue evidence="1">Muscle</tissue>
    </source>
</reference>
<protein>
    <submittedName>
        <fullName evidence="1">Uncharacterized protein</fullName>
    </submittedName>
</protein>
<name>A0A5B7F615_PORTR</name>
<dbReference type="Proteomes" id="UP000324222">
    <property type="component" value="Unassembled WGS sequence"/>
</dbReference>
<sequence length="130" mass="14556">MEQLTQSSGKNVGADENLAASVRHWYLFDPQYLLAPIWKLVTGAVTSMRPIHVAPRKYRKHCYRLRLRMPSKNTCGYAMKGQLMVASVEATGVCQQVSPRGPHYNGNLNLPVSTCHDATRLLPPLFPFST</sequence>
<gene>
    <name evidence="1" type="ORF">E2C01_034364</name>
</gene>
<comment type="caution">
    <text evidence="1">The sequence shown here is derived from an EMBL/GenBank/DDBJ whole genome shotgun (WGS) entry which is preliminary data.</text>
</comment>
<dbReference type="EMBL" id="VSRR010004816">
    <property type="protein sequence ID" value="MPC40796.1"/>
    <property type="molecule type" value="Genomic_DNA"/>
</dbReference>
<dbReference type="AlphaFoldDB" id="A0A5B7F615"/>
<evidence type="ECO:0000313" key="1">
    <source>
        <dbReference type="EMBL" id="MPC40796.1"/>
    </source>
</evidence>
<keyword evidence="2" id="KW-1185">Reference proteome</keyword>
<accession>A0A5B7F615</accession>
<organism evidence="1 2">
    <name type="scientific">Portunus trituberculatus</name>
    <name type="common">Swimming crab</name>
    <name type="synonym">Neptunus trituberculatus</name>
    <dbReference type="NCBI Taxonomy" id="210409"/>
    <lineage>
        <taxon>Eukaryota</taxon>
        <taxon>Metazoa</taxon>
        <taxon>Ecdysozoa</taxon>
        <taxon>Arthropoda</taxon>
        <taxon>Crustacea</taxon>
        <taxon>Multicrustacea</taxon>
        <taxon>Malacostraca</taxon>
        <taxon>Eumalacostraca</taxon>
        <taxon>Eucarida</taxon>
        <taxon>Decapoda</taxon>
        <taxon>Pleocyemata</taxon>
        <taxon>Brachyura</taxon>
        <taxon>Eubrachyura</taxon>
        <taxon>Portunoidea</taxon>
        <taxon>Portunidae</taxon>
        <taxon>Portuninae</taxon>
        <taxon>Portunus</taxon>
    </lineage>
</organism>
<evidence type="ECO:0000313" key="2">
    <source>
        <dbReference type="Proteomes" id="UP000324222"/>
    </source>
</evidence>